<gene>
    <name evidence="7" type="primary">rplV</name>
    <name evidence="12" type="ORF">A2477_02220</name>
</gene>
<organism evidence="12 13">
    <name type="scientific">Candidatus Falkowbacteria bacterium RIFOXYC2_FULL_47_12</name>
    <dbReference type="NCBI Taxonomy" id="1798004"/>
    <lineage>
        <taxon>Bacteria</taxon>
        <taxon>Candidatus Falkowiibacteriota</taxon>
    </lineage>
</organism>
<evidence type="ECO:0000256" key="9">
    <source>
        <dbReference type="RuleBase" id="RU004006"/>
    </source>
</evidence>
<comment type="function">
    <text evidence="7 10">This protein binds specifically to 23S rRNA; its binding is stimulated by other ribosomal proteins, e.g., L4, L17, and L20. It is important during the early stages of 50S assembly. It makes multiple contacts with different domains of the 23S rRNA in the assembled 50S subunit and ribosome.</text>
</comment>
<keyword evidence="5 7" id="KW-0687">Ribonucleoprotein</keyword>
<dbReference type="InterPro" id="IPR036394">
    <property type="entry name" value="Ribosomal_uL22_sf"/>
</dbReference>
<keyword evidence="2 7" id="KW-0699">rRNA-binding</keyword>
<dbReference type="InterPro" id="IPR001063">
    <property type="entry name" value="Ribosomal_uL22"/>
</dbReference>
<dbReference type="GO" id="GO:0019843">
    <property type="term" value="F:rRNA binding"/>
    <property type="evidence" value="ECO:0007669"/>
    <property type="project" value="UniProtKB-UniRule"/>
</dbReference>
<dbReference type="GO" id="GO:0003735">
    <property type="term" value="F:structural constituent of ribosome"/>
    <property type="evidence" value="ECO:0007669"/>
    <property type="project" value="InterPro"/>
</dbReference>
<dbReference type="Pfam" id="PF00237">
    <property type="entry name" value="Ribosomal_L22"/>
    <property type="match status" value="1"/>
</dbReference>
<evidence type="ECO:0000313" key="13">
    <source>
        <dbReference type="Proteomes" id="UP000177939"/>
    </source>
</evidence>
<comment type="function">
    <text evidence="7">The globular domain of the protein is located near the polypeptide exit tunnel on the outside of the subunit, while an extended beta-hairpin is found that lines the wall of the exit tunnel in the center of the 70S ribosome.</text>
</comment>
<dbReference type="AlphaFoldDB" id="A0A1F5TN22"/>
<evidence type="ECO:0000256" key="7">
    <source>
        <dbReference type="HAMAP-Rule" id="MF_01331"/>
    </source>
</evidence>
<dbReference type="InterPro" id="IPR005727">
    <property type="entry name" value="Ribosomal_uL22_bac/chlpt-type"/>
</dbReference>
<evidence type="ECO:0000256" key="5">
    <source>
        <dbReference type="ARBA" id="ARBA00023274"/>
    </source>
</evidence>
<evidence type="ECO:0000256" key="8">
    <source>
        <dbReference type="RuleBase" id="RU004005"/>
    </source>
</evidence>
<proteinExistence type="inferred from homology"/>
<feature type="region of interest" description="Disordered" evidence="11">
    <location>
        <begin position="140"/>
        <end position="195"/>
    </location>
</feature>
<evidence type="ECO:0000313" key="12">
    <source>
        <dbReference type="EMBL" id="OGF40286.1"/>
    </source>
</evidence>
<evidence type="ECO:0000256" key="3">
    <source>
        <dbReference type="ARBA" id="ARBA00022884"/>
    </source>
</evidence>
<keyword evidence="4 7" id="KW-0689">Ribosomal protein</keyword>
<dbReference type="HAMAP" id="MF_01331_B">
    <property type="entry name" value="Ribosomal_uL22_B"/>
    <property type="match status" value="1"/>
</dbReference>
<comment type="subunit">
    <text evidence="7 9">Part of the 50S ribosomal subunit.</text>
</comment>
<dbReference type="PANTHER" id="PTHR13501:SF8">
    <property type="entry name" value="LARGE RIBOSOMAL SUBUNIT PROTEIN UL22M"/>
    <property type="match status" value="1"/>
</dbReference>
<dbReference type="Proteomes" id="UP000177939">
    <property type="component" value="Unassembled WGS sequence"/>
</dbReference>
<evidence type="ECO:0000256" key="4">
    <source>
        <dbReference type="ARBA" id="ARBA00022980"/>
    </source>
</evidence>
<evidence type="ECO:0000256" key="1">
    <source>
        <dbReference type="ARBA" id="ARBA00009451"/>
    </source>
</evidence>
<dbReference type="Gene3D" id="3.90.470.10">
    <property type="entry name" value="Ribosomal protein L22/L17"/>
    <property type="match status" value="1"/>
</dbReference>
<protein>
    <recommendedName>
        <fullName evidence="6 7">Large ribosomal subunit protein uL22</fullName>
    </recommendedName>
</protein>
<dbReference type="CDD" id="cd00336">
    <property type="entry name" value="Ribosomal_L22"/>
    <property type="match status" value="1"/>
</dbReference>
<comment type="similarity">
    <text evidence="1 7 8">Belongs to the universal ribosomal protein uL22 family.</text>
</comment>
<keyword evidence="3 7" id="KW-0694">RNA-binding</keyword>
<sequence>MEVKATAKYIKISPRKMRLVLTAVRGLKIEEALNQLKFINKEAVKPVAKLINSVVANAEHNFDLDRKNLYIKELRADQGPTLKRWAPKARGRATPIRKRTNHIVITLDELVASGKKEAKKQTLEAPVKLGSLPKEDEGIKIEKAKDGEKAKDADAKEEKGKKITDIRSEGRGGHARLEGRGRSGFMKKIFQRKSG</sequence>
<dbReference type="EMBL" id="MFGL01000027">
    <property type="protein sequence ID" value="OGF40286.1"/>
    <property type="molecule type" value="Genomic_DNA"/>
</dbReference>
<reference evidence="12 13" key="1">
    <citation type="journal article" date="2016" name="Nat. Commun.">
        <title>Thousands of microbial genomes shed light on interconnected biogeochemical processes in an aquifer system.</title>
        <authorList>
            <person name="Anantharaman K."/>
            <person name="Brown C.T."/>
            <person name="Hug L.A."/>
            <person name="Sharon I."/>
            <person name="Castelle C.J."/>
            <person name="Probst A.J."/>
            <person name="Thomas B.C."/>
            <person name="Singh A."/>
            <person name="Wilkins M.J."/>
            <person name="Karaoz U."/>
            <person name="Brodie E.L."/>
            <person name="Williams K.H."/>
            <person name="Hubbard S.S."/>
            <person name="Banfield J.F."/>
        </authorList>
    </citation>
    <scope>NUCLEOTIDE SEQUENCE [LARGE SCALE GENOMIC DNA]</scope>
</reference>
<evidence type="ECO:0000256" key="10">
    <source>
        <dbReference type="RuleBase" id="RU004008"/>
    </source>
</evidence>
<comment type="caution">
    <text evidence="12">The sequence shown here is derived from an EMBL/GenBank/DDBJ whole genome shotgun (WGS) entry which is preliminary data.</text>
</comment>
<evidence type="ECO:0000256" key="2">
    <source>
        <dbReference type="ARBA" id="ARBA00022730"/>
    </source>
</evidence>
<accession>A0A1F5TN22</accession>
<dbReference type="PANTHER" id="PTHR13501">
    <property type="entry name" value="CHLOROPLAST 50S RIBOSOMAL PROTEIN L22-RELATED"/>
    <property type="match status" value="1"/>
</dbReference>
<dbReference type="GO" id="GO:0022625">
    <property type="term" value="C:cytosolic large ribosomal subunit"/>
    <property type="evidence" value="ECO:0007669"/>
    <property type="project" value="TreeGrafter"/>
</dbReference>
<evidence type="ECO:0000256" key="6">
    <source>
        <dbReference type="ARBA" id="ARBA00035207"/>
    </source>
</evidence>
<dbReference type="NCBIfam" id="TIGR01044">
    <property type="entry name" value="rplV_bact"/>
    <property type="match status" value="1"/>
</dbReference>
<dbReference type="InterPro" id="IPR047867">
    <property type="entry name" value="Ribosomal_uL22_bac/org-type"/>
</dbReference>
<evidence type="ECO:0000256" key="11">
    <source>
        <dbReference type="SAM" id="MobiDB-lite"/>
    </source>
</evidence>
<name>A0A1F5TN22_9BACT</name>
<dbReference type="GO" id="GO:0006412">
    <property type="term" value="P:translation"/>
    <property type="evidence" value="ECO:0007669"/>
    <property type="project" value="UniProtKB-UniRule"/>
</dbReference>
<feature type="compositionally biased region" description="Basic and acidic residues" evidence="11">
    <location>
        <begin position="140"/>
        <end position="181"/>
    </location>
</feature>
<dbReference type="SUPFAM" id="SSF54843">
    <property type="entry name" value="Ribosomal protein L22"/>
    <property type="match status" value="1"/>
</dbReference>